<dbReference type="Proteomes" id="UP001228905">
    <property type="component" value="Unassembled WGS sequence"/>
</dbReference>
<dbReference type="RefSeq" id="WP_307353226.1">
    <property type="nucleotide sequence ID" value="NZ_JAUSVS010000017.1"/>
</dbReference>
<protein>
    <submittedName>
        <fullName evidence="1">Uncharacterized protein</fullName>
    </submittedName>
</protein>
<gene>
    <name evidence="1" type="ORF">QO010_004759</name>
</gene>
<evidence type="ECO:0000313" key="1">
    <source>
        <dbReference type="EMBL" id="MDQ0466962.1"/>
    </source>
</evidence>
<dbReference type="Pfam" id="PF19923">
    <property type="entry name" value="DUF6386"/>
    <property type="match status" value="1"/>
</dbReference>
<keyword evidence="2" id="KW-1185">Reference proteome</keyword>
<organism evidence="1 2">
    <name type="scientific">Caulobacter ginsengisoli</name>
    <dbReference type="NCBI Taxonomy" id="400775"/>
    <lineage>
        <taxon>Bacteria</taxon>
        <taxon>Pseudomonadati</taxon>
        <taxon>Pseudomonadota</taxon>
        <taxon>Alphaproteobacteria</taxon>
        <taxon>Caulobacterales</taxon>
        <taxon>Caulobacteraceae</taxon>
        <taxon>Caulobacter</taxon>
    </lineage>
</organism>
<dbReference type="EMBL" id="JAUSVS010000017">
    <property type="protein sequence ID" value="MDQ0466962.1"/>
    <property type="molecule type" value="Genomic_DNA"/>
</dbReference>
<evidence type="ECO:0000313" key="2">
    <source>
        <dbReference type="Proteomes" id="UP001228905"/>
    </source>
</evidence>
<accession>A0ABU0IY78</accession>
<proteinExistence type="predicted"/>
<name>A0ABU0IY78_9CAUL</name>
<dbReference type="InterPro" id="IPR045665">
    <property type="entry name" value="DUF6386"/>
</dbReference>
<sequence length="145" mass="15569">MIRNLTVTTDTATICIYDVPALAHRKDDVGDWWSIPARELEEVNNGNVLFLNLGCDGTYAVDITVEESVGLEAFELNAPSGRLFVGPGELVSGGGLEPDDAWGGTFIDLPPGHYRCSPMRTGNQISIRLAPGGVGRNALTDLIRL</sequence>
<reference evidence="1 2" key="1">
    <citation type="submission" date="2023-07" db="EMBL/GenBank/DDBJ databases">
        <title>Genomic Encyclopedia of Type Strains, Phase IV (KMG-IV): sequencing the most valuable type-strain genomes for metagenomic binning, comparative biology and taxonomic classification.</title>
        <authorList>
            <person name="Goeker M."/>
        </authorList>
    </citation>
    <scope>NUCLEOTIDE SEQUENCE [LARGE SCALE GENOMIC DNA]</scope>
    <source>
        <strain evidence="1 2">DSM 18695</strain>
    </source>
</reference>
<comment type="caution">
    <text evidence="1">The sequence shown here is derived from an EMBL/GenBank/DDBJ whole genome shotgun (WGS) entry which is preliminary data.</text>
</comment>